<feature type="transmembrane region" description="Helical" evidence="1">
    <location>
        <begin position="71"/>
        <end position="91"/>
    </location>
</feature>
<keyword evidence="1" id="KW-0812">Transmembrane</keyword>
<dbReference type="InterPro" id="IPR000326">
    <property type="entry name" value="PAP2/HPO"/>
</dbReference>
<comment type="caution">
    <text evidence="3">The sequence shown here is derived from an EMBL/GenBank/DDBJ whole genome shotgun (WGS) entry which is preliminary data.</text>
</comment>
<keyword evidence="4" id="KW-1185">Reference proteome</keyword>
<protein>
    <submittedName>
        <fullName evidence="3">Phosphatase PAP2 family protein</fullName>
    </submittedName>
</protein>
<keyword evidence="1" id="KW-1133">Transmembrane helix</keyword>
<reference evidence="3 4" key="1">
    <citation type="submission" date="2023-11" db="EMBL/GenBank/DDBJ databases">
        <title>Paucibacter sp. nov., isolated from fresh soil in Korea.</title>
        <authorList>
            <person name="Le N.T.T."/>
        </authorList>
    </citation>
    <scope>NUCLEOTIDE SEQUENCE [LARGE SCALE GENOMIC DNA]</scope>
    <source>
        <strain evidence="3 4">R3-3</strain>
    </source>
</reference>
<dbReference type="InterPro" id="IPR036938">
    <property type="entry name" value="PAP2/HPO_sf"/>
</dbReference>
<evidence type="ECO:0000259" key="2">
    <source>
        <dbReference type="Pfam" id="PF01569"/>
    </source>
</evidence>
<sequence>MSMSWHLFTRLGEAQILLPLDLVAMAWLWLGAKRGGLALRWLACMGTAATLTTITKLAFIGWGVGSAEWDFTGISGHAMFASASFPMLAWVSMMNRSEATQRAGIVTAFVLAAAIAYSRLPVHAHSPSEALAGFLVGCVASVMSLRGLTGSHPAVLPLWLPTALAAALLALPASAPAPRTHEWVTRLSLELSGRDRPYVRNDLHRRVRVTSPEPLSAM</sequence>
<name>A0ABU5DI12_9BURK</name>
<feature type="transmembrane region" description="Helical" evidence="1">
    <location>
        <begin position="42"/>
        <end position="65"/>
    </location>
</feature>
<feature type="transmembrane region" description="Helical" evidence="1">
    <location>
        <begin position="12"/>
        <end position="30"/>
    </location>
</feature>
<proteinExistence type="predicted"/>
<feature type="domain" description="Phosphatidic acid phosphatase type 2/haloperoxidase" evidence="2">
    <location>
        <begin position="68"/>
        <end position="144"/>
    </location>
</feature>
<feature type="transmembrane region" description="Helical" evidence="1">
    <location>
        <begin position="103"/>
        <end position="124"/>
    </location>
</feature>
<evidence type="ECO:0000256" key="1">
    <source>
        <dbReference type="SAM" id="Phobius"/>
    </source>
</evidence>
<dbReference type="Gene3D" id="1.20.144.10">
    <property type="entry name" value="Phosphatidic acid phosphatase type 2/haloperoxidase"/>
    <property type="match status" value="1"/>
</dbReference>
<keyword evidence="1" id="KW-0472">Membrane</keyword>
<dbReference type="Proteomes" id="UP001285263">
    <property type="component" value="Unassembled WGS sequence"/>
</dbReference>
<gene>
    <name evidence="3" type="ORF">SNE35_09595</name>
</gene>
<accession>A0ABU5DI12</accession>
<dbReference type="EMBL" id="JAXCLA010000003">
    <property type="protein sequence ID" value="MDY0744762.1"/>
    <property type="molecule type" value="Genomic_DNA"/>
</dbReference>
<feature type="transmembrane region" description="Helical" evidence="1">
    <location>
        <begin position="130"/>
        <end position="148"/>
    </location>
</feature>
<dbReference type="Pfam" id="PF01569">
    <property type="entry name" value="PAP2"/>
    <property type="match status" value="1"/>
</dbReference>
<dbReference type="SUPFAM" id="SSF48317">
    <property type="entry name" value="Acid phosphatase/Vanadium-dependent haloperoxidase"/>
    <property type="match status" value="1"/>
</dbReference>
<evidence type="ECO:0000313" key="4">
    <source>
        <dbReference type="Proteomes" id="UP001285263"/>
    </source>
</evidence>
<dbReference type="RefSeq" id="WP_320422674.1">
    <property type="nucleotide sequence ID" value="NZ_JAXCLA010000003.1"/>
</dbReference>
<feature type="transmembrane region" description="Helical" evidence="1">
    <location>
        <begin position="155"/>
        <end position="175"/>
    </location>
</feature>
<evidence type="ECO:0000313" key="3">
    <source>
        <dbReference type="EMBL" id="MDY0744762.1"/>
    </source>
</evidence>
<organism evidence="3 4">
    <name type="scientific">Roseateles agri</name>
    <dbReference type="NCBI Taxonomy" id="3098619"/>
    <lineage>
        <taxon>Bacteria</taxon>
        <taxon>Pseudomonadati</taxon>
        <taxon>Pseudomonadota</taxon>
        <taxon>Betaproteobacteria</taxon>
        <taxon>Burkholderiales</taxon>
        <taxon>Sphaerotilaceae</taxon>
        <taxon>Roseateles</taxon>
    </lineage>
</organism>